<dbReference type="PROSITE" id="PS50179">
    <property type="entry name" value="VHS"/>
    <property type="match status" value="1"/>
</dbReference>
<dbReference type="InterPro" id="IPR000306">
    <property type="entry name" value="Znf_FYVE"/>
</dbReference>
<dbReference type="GO" id="GO:0140504">
    <property type="term" value="P:microlipophagy"/>
    <property type="evidence" value="ECO:0007669"/>
    <property type="project" value="EnsemblFungi"/>
</dbReference>
<dbReference type="GO" id="GO:1904669">
    <property type="term" value="P:ATP export"/>
    <property type="evidence" value="ECO:0007669"/>
    <property type="project" value="EnsemblFungi"/>
</dbReference>
<dbReference type="STRING" id="1076872.G8ZN47"/>
<dbReference type="GO" id="GO:0070530">
    <property type="term" value="F:K63-linked polyubiquitin modification-dependent protein binding"/>
    <property type="evidence" value="ECO:0007669"/>
    <property type="project" value="EnsemblFungi"/>
</dbReference>
<dbReference type="GO" id="GO:0006995">
    <property type="term" value="P:cellular response to nitrogen starvation"/>
    <property type="evidence" value="ECO:0007669"/>
    <property type="project" value="EnsemblFungi"/>
</dbReference>
<dbReference type="InterPro" id="IPR002014">
    <property type="entry name" value="VHS_dom"/>
</dbReference>
<dbReference type="GO" id="GO:0005774">
    <property type="term" value="C:vacuolar membrane"/>
    <property type="evidence" value="ECO:0007669"/>
    <property type="project" value="EnsemblFungi"/>
</dbReference>
<protein>
    <recommendedName>
        <fullName evidence="3 10">Vacuolar protein sorting-associated protein 27</fullName>
    </recommendedName>
</protein>
<dbReference type="CDD" id="cd21385">
    <property type="entry name" value="GAT_Vps27"/>
    <property type="match status" value="1"/>
</dbReference>
<evidence type="ECO:0000256" key="8">
    <source>
        <dbReference type="ARBA" id="ARBA00022833"/>
    </source>
</evidence>
<dbReference type="Gene3D" id="1.25.40.90">
    <property type="match status" value="1"/>
</dbReference>
<dbReference type="Pfam" id="PF02809">
    <property type="entry name" value="UIM"/>
    <property type="match status" value="2"/>
</dbReference>
<dbReference type="GO" id="GO:0046982">
    <property type="term" value="F:protein heterodimerization activity"/>
    <property type="evidence" value="ECO:0007669"/>
    <property type="project" value="EnsemblFungi"/>
</dbReference>
<evidence type="ECO:0000256" key="4">
    <source>
        <dbReference type="ARBA" id="ARBA00022723"/>
    </source>
</evidence>
<dbReference type="GO" id="GO:0009306">
    <property type="term" value="P:protein secretion"/>
    <property type="evidence" value="ECO:0007669"/>
    <property type="project" value="EnsemblFungi"/>
</dbReference>
<dbReference type="Pfam" id="PF00790">
    <property type="entry name" value="VHS"/>
    <property type="match status" value="1"/>
</dbReference>
<evidence type="ECO:0000256" key="6">
    <source>
        <dbReference type="ARBA" id="ARBA00022753"/>
    </source>
</evidence>
<evidence type="ECO:0000256" key="5">
    <source>
        <dbReference type="ARBA" id="ARBA00022737"/>
    </source>
</evidence>
<evidence type="ECO:0000256" key="10">
    <source>
        <dbReference type="PIRNR" id="PIRNR036956"/>
    </source>
</evidence>
<dbReference type="SUPFAM" id="SSF48464">
    <property type="entry name" value="ENTH/VHS domain"/>
    <property type="match status" value="1"/>
</dbReference>
<evidence type="ECO:0000259" key="13">
    <source>
        <dbReference type="PROSITE" id="PS50178"/>
    </source>
</evidence>
<dbReference type="PROSITE" id="PS50178">
    <property type="entry name" value="ZF_FYVE"/>
    <property type="match status" value="1"/>
</dbReference>
<feature type="compositionally biased region" description="Basic and acidic residues" evidence="12">
    <location>
        <begin position="260"/>
        <end position="274"/>
    </location>
</feature>
<feature type="domain" description="VHS" evidence="14">
    <location>
        <begin position="18"/>
        <end position="149"/>
    </location>
</feature>
<dbReference type="SUPFAM" id="SSF57903">
    <property type="entry name" value="FYVE/PHD zinc finger"/>
    <property type="match status" value="1"/>
</dbReference>
<dbReference type="GO" id="GO:0036435">
    <property type="term" value="F:K48-linked polyubiquitin modification-dependent protein binding"/>
    <property type="evidence" value="ECO:0007669"/>
    <property type="project" value="EnsemblFungi"/>
</dbReference>
<dbReference type="Gene3D" id="1.20.5.1940">
    <property type="match status" value="1"/>
</dbReference>
<dbReference type="InterPro" id="IPR017073">
    <property type="entry name" value="HGS/VPS27"/>
</dbReference>
<dbReference type="CDD" id="cd16979">
    <property type="entry name" value="VHS_Vps27"/>
    <property type="match status" value="1"/>
</dbReference>
<dbReference type="GO" id="GO:0032266">
    <property type="term" value="F:phosphatidylinositol-3-phosphate binding"/>
    <property type="evidence" value="ECO:0007669"/>
    <property type="project" value="EnsemblFungi"/>
</dbReference>
<dbReference type="RefSeq" id="XP_003679252.1">
    <property type="nucleotide sequence ID" value="XM_003679204.1"/>
</dbReference>
<keyword evidence="7 11" id="KW-0863">Zinc-finger</keyword>
<dbReference type="GO" id="GO:0043130">
    <property type="term" value="F:ubiquitin binding"/>
    <property type="evidence" value="ECO:0007669"/>
    <property type="project" value="EnsemblFungi"/>
</dbReference>
<gene>
    <name evidence="15" type="primary">TDEL0A07090</name>
    <name evidence="15" type="ORF">TDEL_0A07090</name>
</gene>
<dbReference type="CDD" id="cd15760">
    <property type="entry name" value="FYVE_scVPS27p_like"/>
    <property type="match status" value="1"/>
</dbReference>
<accession>G8ZN47</accession>
<dbReference type="KEGG" id="tdl:TDEL_0A07090"/>
<keyword evidence="4" id="KW-0479">Metal-binding</keyword>
<feature type="region of interest" description="Disordered" evidence="12">
    <location>
        <begin position="233"/>
        <end position="345"/>
    </location>
</feature>
<feature type="compositionally biased region" description="Polar residues" evidence="12">
    <location>
        <begin position="473"/>
        <end position="500"/>
    </location>
</feature>
<feature type="compositionally biased region" description="Low complexity" evidence="12">
    <location>
        <begin position="574"/>
        <end position="588"/>
    </location>
</feature>
<dbReference type="GO" id="GO:0033565">
    <property type="term" value="C:ESCRT-0 complex"/>
    <property type="evidence" value="ECO:0007669"/>
    <property type="project" value="EnsemblFungi"/>
</dbReference>
<dbReference type="Gene3D" id="3.30.40.10">
    <property type="entry name" value="Zinc/RING finger domain, C3HC4 (zinc finger)"/>
    <property type="match status" value="1"/>
</dbReference>
<dbReference type="InParanoid" id="G8ZN47"/>
<dbReference type="GO" id="GO:1903319">
    <property type="term" value="P:positive regulation of protein maturation"/>
    <property type="evidence" value="ECO:0007669"/>
    <property type="project" value="EnsemblFungi"/>
</dbReference>
<dbReference type="SMART" id="SM00064">
    <property type="entry name" value="FYVE"/>
    <property type="match status" value="1"/>
</dbReference>
<dbReference type="OrthoDB" id="957735at2759"/>
<comment type="similarity">
    <text evidence="2 10">Belongs to the VPS27 family.</text>
</comment>
<dbReference type="GO" id="GO:0008270">
    <property type="term" value="F:zinc ion binding"/>
    <property type="evidence" value="ECO:0007669"/>
    <property type="project" value="UniProtKB-KW"/>
</dbReference>
<keyword evidence="9 10" id="KW-0472">Membrane</keyword>
<keyword evidence="8" id="KW-0862">Zinc</keyword>
<dbReference type="FunCoup" id="G8ZN47">
    <property type="interactions" value="139"/>
</dbReference>
<dbReference type="GO" id="GO:0010008">
    <property type="term" value="C:endosome membrane"/>
    <property type="evidence" value="ECO:0007669"/>
    <property type="project" value="UniProtKB-SubCell"/>
</dbReference>
<evidence type="ECO:0000259" key="14">
    <source>
        <dbReference type="PROSITE" id="PS50179"/>
    </source>
</evidence>
<dbReference type="PROSITE" id="PS50330">
    <property type="entry name" value="UIM"/>
    <property type="match status" value="2"/>
</dbReference>
<comment type="subcellular location">
    <subcellularLocation>
        <location evidence="1 10">Endosome membrane</location>
        <topology evidence="1 10">Peripheral membrane protein</topology>
        <orientation evidence="1 10">Cytoplasmic side</orientation>
    </subcellularLocation>
</comment>
<dbReference type="GO" id="GO:0045053">
    <property type="term" value="P:protein retention in Golgi apparatus"/>
    <property type="evidence" value="ECO:0007669"/>
    <property type="project" value="EnsemblFungi"/>
</dbReference>
<evidence type="ECO:0000256" key="9">
    <source>
        <dbReference type="ARBA" id="ARBA00023136"/>
    </source>
</evidence>
<dbReference type="SMART" id="SM00726">
    <property type="entry name" value="UIM"/>
    <property type="match status" value="2"/>
</dbReference>
<feature type="compositionally biased region" description="Basic and acidic residues" evidence="12">
    <location>
        <begin position="301"/>
        <end position="323"/>
    </location>
</feature>
<feature type="compositionally biased region" description="Basic residues" evidence="12">
    <location>
        <begin position="240"/>
        <end position="250"/>
    </location>
</feature>
<dbReference type="AlphaFoldDB" id="G8ZN47"/>
<feature type="domain" description="FYVE-type" evidence="13">
    <location>
        <begin position="170"/>
        <end position="230"/>
    </location>
</feature>
<evidence type="ECO:0000313" key="15">
    <source>
        <dbReference type="EMBL" id="CCE90041.1"/>
    </source>
</evidence>
<dbReference type="EMBL" id="HE616742">
    <property type="protein sequence ID" value="CCE90041.1"/>
    <property type="molecule type" value="Genomic_DNA"/>
</dbReference>
<dbReference type="Proteomes" id="UP000005627">
    <property type="component" value="Chromosome 1"/>
</dbReference>
<dbReference type="HOGENOM" id="CLU_011862_2_0_1"/>
<dbReference type="GO" id="GO:0006623">
    <property type="term" value="P:protein targeting to vacuole"/>
    <property type="evidence" value="ECO:0007669"/>
    <property type="project" value="EnsemblFungi"/>
</dbReference>
<feature type="compositionally biased region" description="Polar residues" evidence="12">
    <location>
        <begin position="446"/>
        <end position="464"/>
    </location>
</feature>
<dbReference type="InterPro" id="IPR017455">
    <property type="entry name" value="Znf_FYVE-rel"/>
</dbReference>
<dbReference type="SMART" id="SM00288">
    <property type="entry name" value="VHS"/>
    <property type="match status" value="1"/>
</dbReference>
<evidence type="ECO:0000313" key="16">
    <source>
        <dbReference type="Proteomes" id="UP000005627"/>
    </source>
</evidence>
<dbReference type="GeneID" id="11502953"/>
<evidence type="ECO:0000256" key="2">
    <source>
        <dbReference type="ARBA" id="ARBA00008597"/>
    </source>
</evidence>
<dbReference type="PANTHER" id="PTHR47794">
    <property type="entry name" value="VACUOLAR PROTEIN SORTING-ASSOCIATED PROTEIN 27"/>
    <property type="match status" value="1"/>
</dbReference>
<comment type="function">
    <text evidence="10">Component of the ESCRT-0 complex which is the sorting receptor for ubiquitinated cargo proteins at the multivesicular body (MVB) and recruits ESCRT-I to the MVB outer membrane.</text>
</comment>
<proteinExistence type="inferred from homology"/>
<keyword evidence="16" id="KW-1185">Reference proteome</keyword>
<feature type="compositionally biased region" description="Basic and acidic residues" evidence="12">
    <location>
        <begin position="550"/>
        <end position="559"/>
    </location>
</feature>
<dbReference type="PIRSF" id="PIRSF036956">
    <property type="entry name" value="Hrs_Vps27"/>
    <property type="match status" value="1"/>
</dbReference>
<dbReference type="Pfam" id="PF21356">
    <property type="entry name" value="Vps27_GAT-like"/>
    <property type="match status" value="1"/>
</dbReference>
<keyword evidence="6 10" id="KW-0967">Endosome</keyword>
<feature type="region of interest" description="Disordered" evidence="12">
    <location>
        <begin position="435"/>
        <end position="630"/>
    </location>
</feature>
<keyword evidence="5" id="KW-0677">Repeat</keyword>
<dbReference type="eggNOG" id="KOG1818">
    <property type="taxonomic scope" value="Eukaryota"/>
</dbReference>
<dbReference type="InterPro" id="IPR003903">
    <property type="entry name" value="UIM_dom"/>
</dbReference>
<dbReference type="InterPro" id="IPR011011">
    <property type="entry name" value="Znf_FYVE_PHD"/>
</dbReference>
<dbReference type="InterPro" id="IPR049425">
    <property type="entry name" value="Vps27_GAT-like"/>
</dbReference>
<dbReference type="PANTHER" id="PTHR47794:SF1">
    <property type="entry name" value="VACUOLAR PROTEIN SORTING-ASSOCIATED PROTEIN 27"/>
    <property type="match status" value="1"/>
</dbReference>
<dbReference type="InterPro" id="IPR008942">
    <property type="entry name" value="ENTH_VHS"/>
</dbReference>
<evidence type="ECO:0000256" key="11">
    <source>
        <dbReference type="PROSITE-ProRule" id="PRU00091"/>
    </source>
</evidence>
<dbReference type="InterPro" id="IPR013083">
    <property type="entry name" value="Znf_RING/FYVE/PHD"/>
</dbReference>
<dbReference type="GO" id="GO:0043328">
    <property type="term" value="P:protein transport to vacuole involved in ubiquitin-dependent protein catabolic process via the multivesicular body sorting pathway"/>
    <property type="evidence" value="ECO:0007669"/>
    <property type="project" value="TreeGrafter"/>
</dbReference>
<name>G8ZN47_TORDE</name>
<evidence type="ECO:0000256" key="7">
    <source>
        <dbReference type="ARBA" id="ARBA00022771"/>
    </source>
</evidence>
<dbReference type="GO" id="GO:0019904">
    <property type="term" value="F:protein domain specific binding"/>
    <property type="evidence" value="ECO:0007669"/>
    <property type="project" value="EnsemblFungi"/>
</dbReference>
<feature type="compositionally biased region" description="Polar residues" evidence="12">
    <location>
        <begin position="327"/>
        <end position="345"/>
    </location>
</feature>
<dbReference type="FunFam" id="1.25.40.90:FF:000039">
    <property type="entry name" value="Vacuolar protein sorting-associated protein 27"/>
    <property type="match status" value="1"/>
</dbReference>
<evidence type="ECO:0000256" key="12">
    <source>
        <dbReference type="SAM" id="MobiDB-lite"/>
    </source>
</evidence>
<evidence type="ECO:0000256" key="1">
    <source>
        <dbReference type="ARBA" id="ARBA00004125"/>
    </source>
</evidence>
<comment type="subunit">
    <text evidence="10">Component of the ESCRT-0 complex composed of HSE1 and VPS27.</text>
</comment>
<evidence type="ECO:0000256" key="3">
    <source>
        <dbReference type="ARBA" id="ARBA00017753"/>
    </source>
</evidence>
<dbReference type="Pfam" id="PF01363">
    <property type="entry name" value="FYVE"/>
    <property type="match status" value="1"/>
</dbReference>
<feature type="compositionally biased region" description="Polar residues" evidence="12">
    <location>
        <begin position="507"/>
        <end position="517"/>
    </location>
</feature>
<reference evidence="15 16" key="1">
    <citation type="journal article" date="2011" name="Proc. Natl. Acad. Sci. U.S.A.">
        <title>Evolutionary erosion of yeast sex chromosomes by mating-type switching accidents.</title>
        <authorList>
            <person name="Gordon J.L."/>
            <person name="Armisen D."/>
            <person name="Proux-Wera E."/>
            <person name="Oheigeartaigh S.S."/>
            <person name="Byrne K.P."/>
            <person name="Wolfe K.H."/>
        </authorList>
    </citation>
    <scope>NUCLEOTIDE SEQUENCE [LARGE SCALE GENOMIC DNA]</scope>
    <source>
        <strain evidence="16">ATCC 10662 / CBS 1146 / NBRC 0425 / NCYC 2629 / NRRL Y-866</strain>
    </source>
</reference>
<organism evidence="15 16">
    <name type="scientific">Torulaspora delbrueckii</name>
    <name type="common">Yeast</name>
    <name type="synonym">Candida colliculosa</name>
    <dbReference type="NCBI Taxonomy" id="4950"/>
    <lineage>
        <taxon>Eukaryota</taxon>
        <taxon>Fungi</taxon>
        <taxon>Dikarya</taxon>
        <taxon>Ascomycota</taxon>
        <taxon>Saccharomycotina</taxon>
        <taxon>Saccharomycetes</taxon>
        <taxon>Saccharomycetales</taxon>
        <taxon>Saccharomycetaceae</taxon>
        <taxon>Torulaspora</taxon>
    </lineage>
</organism>
<sequence length="630" mass="71096">MSVSTTAELDLLIQKATSESIPNGELDLPSAMEISDVVRSRRVPPKECMRCLKKRIMGTTSNPNTQLSTWKLTDICVKNGGIPFIKEICSREFMDTMEQTILKNRHNVDLEELVTRLFCELYVAFKNDSQLNYVSRVYEKLVARGIEFPQSVIDSGSSMAMFDSRTPADWVDSDACMICSKRFSLINRRHHCRSCGGIFCQDHSSHRIVLSDLGIYDPVRVCDNCYEDYDLKKGSDGGGRKKHHRRKKKGSSNDFDEEEQLRKAIELSLKESKGSTEPIVPVMQRAEPKAKQQEAEEENDPDLKAAIEASLREAEEEKRRKEAYAASQQQQRTTLQEPSTPSYDLTASEEEDIHLFASLVERMKTQSAAEILEDAQLPKLYHKVIGTRPKLNNALSYSIQKYNTLIDMNTKISDIMTIYDGLLERQLNNITMSDRYSVPQVPSDPYSYNQREQPVYQPNGTTPYQPVPVQHTAPPQQLSAQRSDPLNAAQAQQHSETHLSQMKDLNLSPSGNSTAFNVPSEPPYPVAEEEELRSDDRRFSNHETPVTDGLQRKDNEPKRKLSNAPYPVDDVESESAAQPESAAKANNAITNFDFPTVPARKIVQPSTAPAMEEENAPETTQSEEKLLIEL</sequence>
<dbReference type="Gene3D" id="6.10.140.100">
    <property type="match status" value="1"/>
</dbReference>